<dbReference type="SUPFAM" id="SSF52210">
    <property type="entry name" value="Succinyl-CoA synthetase domains"/>
    <property type="match status" value="1"/>
</dbReference>
<evidence type="ECO:0000256" key="4">
    <source>
        <dbReference type="ARBA" id="ARBA00022723"/>
    </source>
</evidence>
<dbReference type="GO" id="GO:0006099">
    <property type="term" value="P:tricarboxylic acid cycle"/>
    <property type="evidence" value="ECO:0007669"/>
    <property type="project" value="UniProtKB-UniRule"/>
</dbReference>
<feature type="binding site" evidence="10">
    <location>
        <position position="228"/>
    </location>
    <ligand>
        <name>Mg(2+)</name>
        <dbReference type="ChEBI" id="CHEBI:18420"/>
    </ligand>
</feature>
<dbReference type="EMBL" id="HACM01001458">
    <property type="protein sequence ID" value="CRZ01900.1"/>
    <property type="molecule type" value="Transcribed_RNA"/>
</dbReference>
<comment type="similarity">
    <text evidence="10 11">Belongs to the succinate/malate CoA ligase beta subunit family.</text>
</comment>
<keyword evidence="8" id="KW-0809">Transit peptide</keyword>
<dbReference type="EC" id="6.2.1.5" evidence="10"/>
<keyword evidence="6 10" id="KW-0067">ATP-binding</keyword>
<evidence type="ECO:0000256" key="1">
    <source>
        <dbReference type="ARBA" id="ARBA00005064"/>
    </source>
</evidence>
<dbReference type="Pfam" id="PF08442">
    <property type="entry name" value="ATP-grasp_2"/>
    <property type="match status" value="1"/>
</dbReference>
<dbReference type="PANTHER" id="PTHR11815:SF1">
    <property type="entry name" value="SUCCINATE--COA LIGASE [ADP-FORMING] SUBUNIT BETA, MITOCHONDRIAL"/>
    <property type="match status" value="1"/>
</dbReference>
<dbReference type="Gene3D" id="3.30.470.20">
    <property type="entry name" value="ATP-grasp fold, B domain"/>
    <property type="match status" value="1"/>
</dbReference>
<feature type="domain" description="ATP-grasp fold succinyl-CoA synthetase-type" evidence="13">
    <location>
        <begin position="23"/>
        <end position="231"/>
    </location>
</feature>
<comment type="pathway">
    <text evidence="1 10">Carbohydrate metabolism; tricarboxylic acid cycle; succinate from succinyl-CoA (ligase route): step 1/1.</text>
</comment>
<dbReference type="HAMAP" id="MF_00558">
    <property type="entry name" value="Succ_CoA_beta"/>
    <property type="match status" value="1"/>
</dbReference>
<comment type="subcellular location">
    <subcellularLocation>
        <location evidence="10">Mitochondrion</location>
    </subcellularLocation>
</comment>
<dbReference type="Gene3D" id="3.30.1490.20">
    <property type="entry name" value="ATP-grasp fold, A domain"/>
    <property type="match status" value="1"/>
</dbReference>
<sequence>MHRAFIQCARLNGQKRIQKRFLNIHEYLSHELLRKFSVPTALGYPAKTPEEAIQAAKQLNGKDFVVKAQILAGGRGKGTFTNGFEGGVHVAASTKQVGEIASKMLGQRLVTKQTGPAGRPVDVVYVVERLYLRRECYFAILLDRAANGPVLIASPKGGMDIEKVAAETPELIFSEPVGDLEAGPSDEQLTRLSKGMGFPDEAEEDAKKLMLSLYHLFRKTDSTLIEINPLCETHDGLVRCADAKLNFDDNAEFRQKEIFKLRDRSQEDPREVTASKYNLNYIGLNGNIGCLVNGAGLAMATMDIIKLHGGSPANFLDLGGGASETEVTKAFEILNDDDNVQAIMVVIFGGIMRCDIIALGIINAVTQIGLKKPLVVRLEGTNVDTANKLIEESGLRMMTCDDLEDAARKAVRVAEIVKMAKDVDVTVKFELPL</sequence>
<dbReference type="GO" id="GO:0042709">
    <property type="term" value="C:succinate-CoA ligase complex"/>
    <property type="evidence" value="ECO:0007669"/>
    <property type="project" value="TreeGrafter"/>
</dbReference>
<feature type="binding site" evidence="10">
    <location>
        <position position="135"/>
    </location>
    <ligand>
        <name>ATP</name>
        <dbReference type="ChEBI" id="CHEBI:30616"/>
    </ligand>
</feature>
<organism evidence="14">
    <name type="scientific">Spongospora subterranea</name>
    <dbReference type="NCBI Taxonomy" id="70186"/>
    <lineage>
        <taxon>Eukaryota</taxon>
        <taxon>Sar</taxon>
        <taxon>Rhizaria</taxon>
        <taxon>Endomyxa</taxon>
        <taxon>Phytomyxea</taxon>
        <taxon>Plasmodiophorida</taxon>
        <taxon>Plasmodiophoridae</taxon>
        <taxon>Spongospora</taxon>
    </lineage>
</organism>
<dbReference type="InterPro" id="IPR005809">
    <property type="entry name" value="Succ_CoA_ligase-like_bsu"/>
</dbReference>
<feature type="binding site" evidence="10">
    <location>
        <begin position="350"/>
        <end position="352"/>
    </location>
    <ligand>
        <name>substrate</name>
        <note>ligand shared with subunit alpha</note>
    </ligand>
</feature>
<dbReference type="GO" id="GO:0005739">
    <property type="term" value="C:mitochondrion"/>
    <property type="evidence" value="ECO:0007669"/>
    <property type="project" value="UniProtKB-SubCell"/>
</dbReference>
<dbReference type="Gene3D" id="3.40.50.261">
    <property type="entry name" value="Succinyl-CoA synthetase domains"/>
    <property type="match status" value="1"/>
</dbReference>
<feature type="domain" description="ATP-citrate synthase/succinyl-CoA ligase C-terminal" evidence="12">
    <location>
        <begin position="291"/>
        <end position="411"/>
    </location>
</feature>
<dbReference type="GO" id="GO:0005524">
    <property type="term" value="F:ATP binding"/>
    <property type="evidence" value="ECO:0007669"/>
    <property type="project" value="UniProtKB-UniRule"/>
</dbReference>
<evidence type="ECO:0000256" key="6">
    <source>
        <dbReference type="ARBA" id="ARBA00022840"/>
    </source>
</evidence>
<evidence type="ECO:0000256" key="3">
    <source>
        <dbReference type="ARBA" id="ARBA00022598"/>
    </source>
</evidence>
<dbReference type="SUPFAM" id="SSF56059">
    <property type="entry name" value="Glutathione synthetase ATP-binding domain-like"/>
    <property type="match status" value="1"/>
</dbReference>
<dbReference type="FunFam" id="3.40.50.261:FF:000001">
    <property type="entry name" value="Succinate--CoA ligase [ADP-forming] subunit beta"/>
    <property type="match status" value="1"/>
</dbReference>
<dbReference type="GO" id="GO:0004775">
    <property type="term" value="F:succinate-CoA ligase (ADP-forming) activity"/>
    <property type="evidence" value="ECO:0007669"/>
    <property type="project" value="UniProtKB-UniRule"/>
</dbReference>
<dbReference type="AlphaFoldDB" id="A0A0H5QIJ9"/>
<evidence type="ECO:0000256" key="7">
    <source>
        <dbReference type="ARBA" id="ARBA00022842"/>
    </source>
</evidence>
<comment type="function">
    <text evidence="10">Succinyl-CoA synthetase functions in the citric acid cycle (TCA), coupling the hydrolysis of succinyl-CoA to the synthesis of ATP and thus represents the only step of substrate-level phosphorylation in the TCA. The beta subunit provides nucleotide specificity of the enzyme and binds the substrate succinate, while the binding sites for coenzyme A and phosphate are found in the alpha subunit.</text>
</comment>
<dbReference type="InterPro" id="IPR013650">
    <property type="entry name" value="ATP-grasp_succ-CoA_synth-type"/>
</dbReference>
<feature type="binding site" evidence="10">
    <location>
        <begin position="74"/>
        <end position="76"/>
    </location>
    <ligand>
        <name>ATP</name>
        <dbReference type="ChEBI" id="CHEBI:30616"/>
    </ligand>
</feature>
<protein>
    <recommendedName>
        <fullName evidence="10">Succinate--CoA ligase [ADP-forming] subunit beta, mitochondrial</fullName>
        <ecNumber evidence="10">6.2.1.5</ecNumber>
    </recommendedName>
    <alternativeName>
        <fullName evidence="10">Succinyl-CoA synthetase beta chain</fullName>
        <shortName evidence="10">SCS-beta</shortName>
    </alternativeName>
</protein>
<evidence type="ECO:0000313" key="14">
    <source>
        <dbReference type="EMBL" id="CRZ01900.1"/>
    </source>
</evidence>
<dbReference type="FunFam" id="3.30.1490.20:FF:000004">
    <property type="entry name" value="Succinate--CoA ligase [ADP-forming] subunit beta, mitochondrial"/>
    <property type="match status" value="1"/>
</dbReference>
<evidence type="ECO:0000256" key="11">
    <source>
        <dbReference type="RuleBase" id="RU361258"/>
    </source>
</evidence>
<dbReference type="GO" id="GO:0006104">
    <property type="term" value="P:succinyl-CoA metabolic process"/>
    <property type="evidence" value="ECO:0007669"/>
    <property type="project" value="TreeGrafter"/>
</dbReference>
<evidence type="ECO:0000256" key="10">
    <source>
        <dbReference type="HAMAP-Rule" id="MF_03219"/>
    </source>
</evidence>
<dbReference type="Pfam" id="PF00549">
    <property type="entry name" value="Ligase_CoA"/>
    <property type="match status" value="1"/>
</dbReference>
<dbReference type="PIRSF" id="PIRSF001554">
    <property type="entry name" value="SucCS_beta"/>
    <property type="match status" value="1"/>
</dbReference>
<comment type="catalytic activity">
    <reaction evidence="10">
        <text>succinate + ATP + CoA = succinyl-CoA + ADP + phosphate</text>
        <dbReference type="Rhea" id="RHEA:17661"/>
        <dbReference type="ChEBI" id="CHEBI:30031"/>
        <dbReference type="ChEBI" id="CHEBI:30616"/>
        <dbReference type="ChEBI" id="CHEBI:43474"/>
        <dbReference type="ChEBI" id="CHEBI:57287"/>
        <dbReference type="ChEBI" id="CHEBI:57292"/>
        <dbReference type="ChEBI" id="CHEBI:456216"/>
        <dbReference type="EC" id="6.2.1.5"/>
    </reaction>
</comment>
<name>A0A0H5QIJ9_9EUKA</name>
<comment type="subunit">
    <text evidence="9">Heterodimer of an alpha and a beta subunit. The beta subunit determines specificity for GTP.</text>
</comment>
<dbReference type="NCBIfam" id="TIGR01016">
    <property type="entry name" value="sucCoAbeta"/>
    <property type="match status" value="1"/>
</dbReference>
<dbReference type="FunFam" id="3.30.470.20:FF:000002">
    <property type="entry name" value="Succinate--CoA ligase [ADP-forming] subunit beta"/>
    <property type="match status" value="1"/>
</dbReference>
<keyword evidence="10" id="KW-0496">Mitochondrion</keyword>
<dbReference type="NCBIfam" id="NF001913">
    <property type="entry name" value="PRK00696.1"/>
    <property type="match status" value="1"/>
</dbReference>
<feature type="binding site" evidence="10">
    <location>
        <position position="67"/>
    </location>
    <ligand>
        <name>ATP</name>
        <dbReference type="ChEBI" id="CHEBI:30616"/>
    </ligand>
</feature>
<evidence type="ECO:0000259" key="12">
    <source>
        <dbReference type="Pfam" id="PF00549"/>
    </source>
</evidence>
<dbReference type="InterPro" id="IPR016102">
    <property type="entry name" value="Succinyl-CoA_synth-like"/>
</dbReference>
<keyword evidence="5 10" id="KW-0547">Nucleotide-binding</keyword>
<dbReference type="InterPro" id="IPR013815">
    <property type="entry name" value="ATP_grasp_subdomain_1"/>
</dbReference>
<evidence type="ECO:0000256" key="2">
    <source>
        <dbReference type="ARBA" id="ARBA00022532"/>
    </source>
</evidence>
<proteinExistence type="inferred from homology"/>
<accession>A0A0H5QIJ9</accession>
<evidence type="ECO:0000259" key="13">
    <source>
        <dbReference type="Pfam" id="PF08442"/>
    </source>
</evidence>
<evidence type="ECO:0000256" key="9">
    <source>
        <dbReference type="ARBA" id="ARBA00063570"/>
    </source>
</evidence>
<comment type="cofactor">
    <cofactor evidence="10">
        <name>Mg(2+)</name>
        <dbReference type="ChEBI" id="CHEBI:18420"/>
    </cofactor>
    <text evidence="10">Binds 1 Mg(2+) ion per subunit.</text>
</comment>
<feature type="binding site" evidence="10">
    <location>
        <position position="242"/>
    </location>
    <ligand>
        <name>Mg(2+)</name>
        <dbReference type="ChEBI" id="CHEBI:18420"/>
    </ligand>
</feature>
<dbReference type="InterPro" id="IPR017866">
    <property type="entry name" value="Succ-CoA_synthase_bsu_CS"/>
</dbReference>
<reference evidence="14" key="1">
    <citation type="submission" date="2015-04" db="EMBL/GenBank/DDBJ databases">
        <title>The genome sequence of the plant pathogenic Rhizarian Plasmodiophora brassicae reveals insights in its biotrophic life cycle and the origin of chitin synthesis.</title>
        <authorList>
            <person name="Schwelm A."/>
            <person name="Fogelqvist J."/>
            <person name="Knaust A."/>
            <person name="Julke S."/>
            <person name="Lilja T."/>
            <person name="Dhandapani V."/>
            <person name="Bonilla-Rosso G."/>
            <person name="Karlsson M."/>
            <person name="Shevchenko A."/>
            <person name="Choi S.R."/>
            <person name="Kim H.G."/>
            <person name="Park J.Y."/>
            <person name="Lim Y.P."/>
            <person name="Ludwig-Muller J."/>
            <person name="Dixelius C."/>
        </authorList>
    </citation>
    <scope>NUCLEOTIDE SEQUENCE</scope>
    <source>
        <tissue evidence="14">Potato root galls</tissue>
    </source>
</reference>
<keyword evidence="3 10" id="KW-0436">Ligase</keyword>
<dbReference type="PROSITE" id="PS01217">
    <property type="entry name" value="SUCCINYL_COA_LIG_3"/>
    <property type="match status" value="1"/>
</dbReference>
<feature type="binding site" evidence="10">
    <location>
        <position position="293"/>
    </location>
    <ligand>
        <name>substrate</name>
        <note>ligand shared with subunit alpha</note>
    </ligand>
</feature>
<dbReference type="InterPro" id="IPR005811">
    <property type="entry name" value="SUCC_ACL_C"/>
</dbReference>
<dbReference type="UniPathway" id="UPA00223">
    <property type="reaction ID" value="UER00999"/>
</dbReference>
<evidence type="ECO:0000256" key="8">
    <source>
        <dbReference type="ARBA" id="ARBA00022946"/>
    </source>
</evidence>
<keyword evidence="7 10" id="KW-0460">Magnesium</keyword>
<evidence type="ECO:0000256" key="5">
    <source>
        <dbReference type="ARBA" id="ARBA00022741"/>
    </source>
</evidence>
<keyword evidence="2 10" id="KW-0816">Tricarboxylic acid cycle</keyword>
<dbReference type="GO" id="GO:0000287">
    <property type="term" value="F:magnesium ion binding"/>
    <property type="evidence" value="ECO:0007669"/>
    <property type="project" value="UniProtKB-UniRule"/>
</dbReference>
<keyword evidence="4 10" id="KW-0479">Metal-binding</keyword>
<dbReference type="PANTHER" id="PTHR11815">
    <property type="entry name" value="SUCCINYL-COA SYNTHETASE BETA CHAIN"/>
    <property type="match status" value="1"/>
</dbReference>